<dbReference type="AlphaFoldDB" id="A0A8T2PSR7"/>
<sequence>MCCSAVITPHHSCCLCNLSLLSYRAPGTVFTSKSIIEPVTLISAQLSSAPFITTEHSLPP</sequence>
<organism evidence="1 2">
    <name type="scientific">Albula glossodonta</name>
    <name type="common">roundjaw bonefish</name>
    <dbReference type="NCBI Taxonomy" id="121402"/>
    <lineage>
        <taxon>Eukaryota</taxon>
        <taxon>Metazoa</taxon>
        <taxon>Chordata</taxon>
        <taxon>Craniata</taxon>
        <taxon>Vertebrata</taxon>
        <taxon>Euteleostomi</taxon>
        <taxon>Actinopterygii</taxon>
        <taxon>Neopterygii</taxon>
        <taxon>Teleostei</taxon>
        <taxon>Albuliformes</taxon>
        <taxon>Albulidae</taxon>
        <taxon>Albula</taxon>
    </lineage>
</organism>
<protein>
    <submittedName>
        <fullName evidence="1">Uncharacterized protein</fullName>
    </submittedName>
</protein>
<reference evidence="1" key="1">
    <citation type="thesis" date="2021" institute="BYU ScholarsArchive" country="Provo, UT, USA">
        <title>Applications of and Algorithms for Genome Assembly and Genomic Analyses with an Emphasis on Marine Teleosts.</title>
        <authorList>
            <person name="Pickett B.D."/>
        </authorList>
    </citation>
    <scope>NUCLEOTIDE SEQUENCE</scope>
    <source>
        <strain evidence="1">HI-2016</strain>
    </source>
</reference>
<gene>
    <name evidence="1" type="ORF">JZ751_001097</name>
</gene>
<dbReference type="Proteomes" id="UP000824540">
    <property type="component" value="Unassembled WGS sequence"/>
</dbReference>
<evidence type="ECO:0000313" key="2">
    <source>
        <dbReference type="Proteomes" id="UP000824540"/>
    </source>
</evidence>
<proteinExistence type="predicted"/>
<comment type="caution">
    <text evidence="1">The sequence shown here is derived from an EMBL/GenBank/DDBJ whole genome shotgun (WGS) entry which is preliminary data.</text>
</comment>
<name>A0A8T2PSR7_9TELE</name>
<dbReference type="EMBL" id="JAFBMS010000002">
    <property type="protein sequence ID" value="KAG9354390.1"/>
    <property type="molecule type" value="Genomic_DNA"/>
</dbReference>
<keyword evidence="2" id="KW-1185">Reference proteome</keyword>
<evidence type="ECO:0000313" key="1">
    <source>
        <dbReference type="EMBL" id="KAG9354390.1"/>
    </source>
</evidence>
<accession>A0A8T2PSR7</accession>